<dbReference type="InterPro" id="IPR018660">
    <property type="entry name" value="MliC"/>
</dbReference>
<comment type="caution">
    <text evidence="6">The sequence shown here is derived from an EMBL/GenBank/DDBJ whole genome shotgun (WGS) entry which is preliminary data.</text>
</comment>
<dbReference type="Proteomes" id="UP000316008">
    <property type="component" value="Unassembled WGS sequence"/>
</dbReference>
<evidence type="ECO:0000313" key="7">
    <source>
        <dbReference type="Proteomes" id="UP000316008"/>
    </source>
</evidence>
<dbReference type="EMBL" id="VLPL01000001">
    <property type="protein sequence ID" value="TSJ47910.1"/>
    <property type="molecule type" value="Genomic_DNA"/>
</dbReference>
<dbReference type="OrthoDB" id="1275203at2"/>
<evidence type="ECO:0000256" key="1">
    <source>
        <dbReference type="ARBA" id="ARBA00022729"/>
    </source>
</evidence>
<reference evidence="6 7" key="1">
    <citation type="submission" date="2019-07" db="EMBL/GenBank/DDBJ databases">
        <authorList>
            <person name="Huq M.A."/>
        </authorList>
    </citation>
    <scope>NUCLEOTIDE SEQUENCE [LARGE SCALE GENOMIC DNA]</scope>
    <source>
        <strain evidence="6 7">MAH-3</strain>
    </source>
</reference>
<evidence type="ECO:0000313" key="6">
    <source>
        <dbReference type="EMBL" id="TSJ47910.1"/>
    </source>
</evidence>
<keyword evidence="1" id="KW-0732">Signal</keyword>
<keyword evidence="7" id="KW-1185">Reference proteome</keyword>
<dbReference type="AlphaFoldDB" id="A0A556N711"/>
<proteinExistence type="predicted"/>
<dbReference type="Pfam" id="PF09864">
    <property type="entry name" value="MliC"/>
    <property type="match status" value="1"/>
</dbReference>
<gene>
    <name evidence="6" type="ORF">FO442_01915</name>
</gene>
<keyword evidence="3" id="KW-0564">Palmitate</keyword>
<accession>A0A556N711</accession>
<evidence type="ECO:0000256" key="4">
    <source>
        <dbReference type="ARBA" id="ARBA00023288"/>
    </source>
</evidence>
<dbReference type="SUPFAM" id="SSF141488">
    <property type="entry name" value="YdhA-like"/>
    <property type="match status" value="1"/>
</dbReference>
<evidence type="ECO:0000256" key="3">
    <source>
        <dbReference type="ARBA" id="ARBA00023139"/>
    </source>
</evidence>
<evidence type="ECO:0000259" key="5">
    <source>
        <dbReference type="Pfam" id="PF09864"/>
    </source>
</evidence>
<organism evidence="6 7">
    <name type="scientific">Fluviicola chungangensis</name>
    <dbReference type="NCBI Taxonomy" id="2597671"/>
    <lineage>
        <taxon>Bacteria</taxon>
        <taxon>Pseudomonadati</taxon>
        <taxon>Bacteroidota</taxon>
        <taxon>Flavobacteriia</taxon>
        <taxon>Flavobacteriales</taxon>
        <taxon>Crocinitomicaceae</taxon>
        <taxon>Fluviicola</taxon>
    </lineage>
</organism>
<dbReference type="Gene3D" id="2.40.128.200">
    <property type="match status" value="1"/>
</dbReference>
<evidence type="ECO:0000256" key="2">
    <source>
        <dbReference type="ARBA" id="ARBA00023136"/>
    </source>
</evidence>
<protein>
    <submittedName>
        <fullName evidence="6">Lysozyme inhibitor</fullName>
    </submittedName>
</protein>
<name>A0A556N711_9FLAO</name>
<dbReference type="InterPro" id="IPR036328">
    <property type="entry name" value="MliC_sf"/>
</dbReference>
<sequence length="123" mass="13706">MDFCNLVKNPIMMNLLTSGIILILVLGGCAGNSVMKKNRHLEFDCDKDFKVVFTESITISGTDSTDKITVKVKSPKLNGAYDMKQVRAASGVKYASKDGKYIFWEHQGEFKFGTEDSTYCLCD</sequence>
<keyword evidence="4" id="KW-0449">Lipoprotein</keyword>
<keyword evidence="2" id="KW-0472">Membrane</keyword>
<feature type="domain" description="C-type lysozyme inhibitor" evidence="5">
    <location>
        <begin position="62"/>
        <end position="113"/>
    </location>
</feature>